<feature type="region of interest" description="Disordered" evidence="9">
    <location>
        <begin position="460"/>
        <end position="495"/>
    </location>
</feature>
<evidence type="ECO:0000256" key="3">
    <source>
        <dbReference type="ARBA" id="ARBA00022741"/>
    </source>
</evidence>
<keyword evidence="1 7" id="KW-0507">mRNA processing</keyword>
<dbReference type="Proteomes" id="UP000028073">
    <property type="component" value="Unassembled WGS sequence"/>
</dbReference>
<protein>
    <recommendedName>
        <fullName evidence="7">Poly(A) polymerase I</fullName>
        <shortName evidence="7">PAP I</shortName>
        <ecNumber evidence="7">2.7.7.19</ecNumber>
    </recommendedName>
</protein>
<feature type="domain" description="Poly A polymerase head" evidence="10">
    <location>
        <begin position="87"/>
        <end position="221"/>
    </location>
</feature>
<keyword evidence="5 7" id="KW-0694">RNA-binding</keyword>
<evidence type="ECO:0000256" key="7">
    <source>
        <dbReference type="HAMAP-Rule" id="MF_00957"/>
    </source>
</evidence>
<evidence type="ECO:0000256" key="5">
    <source>
        <dbReference type="ARBA" id="ARBA00022884"/>
    </source>
</evidence>
<evidence type="ECO:0000313" key="14">
    <source>
        <dbReference type="Proteomes" id="UP000028073"/>
    </source>
</evidence>
<dbReference type="EMBL" id="JOKH01000005">
    <property type="protein sequence ID" value="KEQ16467.1"/>
    <property type="molecule type" value="Genomic_DNA"/>
</dbReference>
<keyword evidence="14" id="KW-1185">Reference proteome</keyword>
<reference evidence="13 14" key="1">
    <citation type="submission" date="2014-06" db="EMBL/GenBank/DDBJ databases">
        <title>Whole Genome Sequences of Three Symbiotic Endozoicomonas Bacteria.</title>
        <authorList>
            <person name="Neave M.J."/>
            <person name="Apprill A."/>
            <person name="Voolstra C.R."/>
        </authorList>
    </citation>
    <scope>NUCLEOTIDE SEQUENCE [LARGE SCALE GENOMIC DNA]</scope>
    <source>
        <strain evidence="13 14">DSM 25634</strain>
    </source>
</reference>
<keyword evidence="4 7" id="KW-0067">ATP-binding</keyword>
<dbReference type="Pfam" id="PF12627">
    <property type="entry name" value="PolyA_pol_RNAbd"/>
    <property type="match status" value="1"/>
</dbReference>
<dbReference type="CDD" id="cd05398">
    <property type="entry name" value="NT_ClassII-CCAase"/>
    <property type="match status" value="1"/>
</dbReference>
<dbReference type="AlphaFoldDB" id="A0A081NDE4"/>
<evidence type="ECO:0000256" key="9">
    <source>
        <dbReference type="SAM" id="MobiDB-lite"/>
    </source>
</evidence>
<dbReference type="NCBIfam" id="TIGR01942">
    <property type="entry name" value="pcnB"/>
    <property type="match status" value="1"/>
</dbReference>
<dbReference type="Pfam" id="PF01743">
    <property type="entry name" value="PolyA_pol"/>
    <property type="match status" value="1"/>
</dbReference>
<name>A0A081NDE4_9GAMM</name>
<dbReference type="InterPro" id="IPR010206">
    <property type="entry name" value="PolA_pol_I"/>
</dbReference>
<evidence type="ECO:0000256" key="4">
    <source>
        <dbReference type="ARBA" id="ARBA00022840"/>
    </source>
</evidence>
<dbReference type="InterPro" id="IPR052191">
    <property type="entry name" value="tRNA_ntf/polyA_polymerase_I"/>
</dbReference>
<feature type="domain" description="Polymerase A arginine-rich C-terminal" evidence="11">
    <location>
        <begin position="364"/>
        <end position="486"/>
    </location>
</feature>
<keyword evidence="2 7" id="KW-0808">Transferase</keyword>
<keyword evidence="3 7" id="KW-0547">Nucleotide-binding</keyword>
<dbReference type="GO" id="GO:0005524">
    <property type="term" value="F:ATP binding"/>
    <property type="evidence" value="ECO:0007669"/>
    <property type="project" value="UniProtKB-UniRule"/>
</dbReference>
<evidence type="ECO:0000256" key="8">
    <source>
        <dbReference type="RuleBase" id="RU003953"/>
    </source>
</evidence>
<dbReference type="InterPro" id="IPR025866">
    <property type="entry name" value="PolyA_pol_arg_C_dom"/>
</dbReference>
<feature type="active site" evidence="7">
    <location>
        <position position="107"/>
    </location>
</feature>
<evidence type="ECO:0000259" key="10">
    <source>
        <dbReference type="Pfam" id="PF01743"/>
    </source>
</evidence>
<comment type="catalytic activity">
    <reaction evidence="7">
        <text>RNA(n) + ATP = RNA(n)-3'-adenine ribonucleotide + diphosphate</text>
        <dbReference type="Rhea" id="RHEA:11332"/>
        <dbReference type="Rhea" id="RHEA-COMP:14527"/>
        <dbReference type="Rhea" id="RHEA-COMP:17347"/>
        <dbReference type="ChEBI" id="CHEBI:30616"/>
        <dbReference type="ChEBI" id="CHEBI:33019"/>
        <dbReference type="ChEBI" id="CHEBI:140395"/>
        <dbReference type="ChEBI" id="CHEBI:173115"/>
        <dbReference type="EC" id="2.7.7.19"/>
    </reaction>
</comment>
<proteinExistence type="inferred from homology"/>
<dbReference type="FunFam" id="3.30.460.10:FF:000035">
    <property type="entry name" value="Poly(A) polymerase I"/>
    <property type="match status" value="1"/>
</dbReference>
<evidence type="ECO:0000259" key="11">
    <source>
        <dbReference type="Pfam" id="PF12626"/>
    </source>
</evidence>
<evidence type="ECO:0000313" key="13">
    <source>
        <dbReference type="EMBL" id="KEQ16467.1"/>
    </source>
</evidence>
<feature type="compositionally biased region" description="Basic and acidic residues" evidence="9">
    <location>
        <begin position="460"/>
        <end position="472"/>
    </location>
</feature>
<dbReference type="Gene3D" id="1.10.3090.10">
    <property type="entry name" value="cca-adding enzyme, domain 2"/>
    <property type="match status" value="1"/>
</dbReference>
<feature type="compositionally biased region" description="Basic residues" evidence="9">
    <location>
        <begin position="476"/>
        <end position="488"/>
    </location>
</feature>
<accession>A0A081NDE4</accession>
<organism evidence="13 14">
    <name type="scientific">Endozoicomonas numazuensis</name>
    <dbReference type="NCBI Taxonomy" id="1137799"/>
    <lineage>
        <taxon>Bacteria</taxon>
        <taxon>Pseudomonadati</taxon>
        <taxon>Pseudomonadota</taxon>
        <taxon>Gammaproteobacteria</taxon>
        <taxon>Oceanospirillales</taxon>
        <taxon>Endozoicomonadaceae</taxon>
        <taxon>Endozoicomonas</taxon>
    </lineage>
</organism>
<evidence type="ECO:0000256" key="1">
    <source>
        <dbReference type="ARBA" id="ARBA00022664"/>
    </source>
</evidence>
<comment type="function">
    <text evidence="7">Adds poly(A) tail to the 3' end of many RNAs, which usually targets these RNAs for decay. Plays a significant role in the global control of gene expression, through influencing the rate of transcript degradation, and in the general RNA quality control.</text>
</comment>
<dbReference type="GO" id="GO:0043633">
    <property type="term" value="P:polyadenylation-dependent RNA catabolic process"/>
    <property type="evidence" value="ECO:0007669"/>
    <property type="project" value="InterPro"/>
</dbReference>
<dbReference type="GO" id="GO:1990817">
    <property type="term" value="F:poly(A) RNA polymerase activity"/>
    <property type="evidence" value="ECO:0007669"/>
    <property type="project" value="UniProtKB-UniRule"/>
</dbReference>
<dbReference type="HAMAP" id="MF_00957">
    <property type="entry name" value="PolyA_pol"/>
    <property type="match status" value="1"/>
</dbReference>
<dbReference type="PANTHER" id="PTHR43051">
    <property type="entry name" value="POLYNUCLEOTIDE ADENYLYLTRANSFERASE FAMILY PROTEIN"/>
    <property type="match status" value="1"/>
</dbReference>
<feature type="active site" evidence="7">
    <location>
        <position position="191"/>
    </location>
</feature>
<sequence>MTGIIITVLVVLAILLAAYFWLKPSSEKDSAPSEPQLPEPDSIREPDEPSPQDQIRLPRESHPISRREISENALKVLHRLNNNGYEAYLVGGCIRDLYLDLHPKDFDVATNATPEQVRRLFRNSRIIGRRFKLVHILFGREVIEVATFRASHEAEAQNDNHSKDKSHHSDSGRILRDNVYGSMKDDAIRRDFTVNALYYDVRDYSVIDYCGGVRDLESRTLKLIGDPVKRYHEDPVRMMRALRFVAKLDFDMDPATANPIFDLAHLLSDIPSARLFDEVLKLLQSGNGVKTFQLMRKYSLLQYLFPATHHSLEEQDECAEELILKALESTDSRITRGKPVTPAFLFAALLWTPLQRLARDLREQGAPPAPALQQAAMTVLDNQCTHTAVPKRFTMVVRDIWEMQYRLERRQPKSIESLMEHPKFRAAYDFLVLREAAGEDLNGAGQWWTDIQDSADQDRNTMIRDLRARPADGKGGQKRRRRRPRKRPPVMNKPE</sequence>
<dbReference type="EC" id="2.7.7.19" evidence="7"/>
<comment type="caution">
    <text evidence="13">The sequence shown here is derived from an EMBL/GenBank/DDBJ whole genome shotgun (WGS) entry which is preliminary data.</text>
</comment>
<keyword evidence="6 7" id="KW-0804">Transcription</keyword>
<feature type="active site" evidence="7">
    <location>
        <position position="105"/>
    </location>
</feature>
<evidence type="ECO:0000259" key="12">
    <source>
        <dbReference type="Pfam" id="PF12627"/>
    </source>
</evidence>
<gene>
    <name evidence="7" type="primary">pcnB</name>
    <name evidence="13" type="ORF">GZ78_21655</name>
</gene>
<dbReference type="Gene3D" id="3.30.460.10">
    <property type="entry name" value="Beta Polymerase, domain 2"/>
    <property type="match status" value="1"/>
</dbReference>
<dbReference type="SUPFAM" id="SSF81301">
    <property type="entry name" value="Nucleotidyltransferase"/>
    <property type="match status" value="1"/>
</dbReference>
<dbReference type="GO" id="GO:0003723">
    <property type="term" value="F:RNA binding"/>
    <property type="evidence" value="ECO:0007669"/>
    <property type="project" value="UniProtKB-UniRule"/>
</dbReference>
<evidence type="ECO:0000256" key="2">
    <source>
        <dbReference type="ARBA" id="ARBA00022679"/>
    </source>
</evidence>
<feature type="region of interest" description="Disordered" evidence="9">
    <location>
        <begin position="26"/>
        <end position="62"/>
    </location>
</feature>
<dbReference type="InterPro" id="IPR043519">
    <property type="entry name" value="NT_sf"/>
</dbReference>
<dbReference type="InterPro" id="IPR032828">
    <property type="entry name" value="PolyA_RNA-bd"/>
</dbReference>
<dbReference type="OrthoDB" id="9805698at2"/>
<comment type="similarity">
    <text evidence="7 8">Belongs to the tRNA nucleotidyltransferase/poly(A) polymerase family.</text>
</comment>
<dbReference type="GO" id="GO:0006397">
    <property type="term" value="P:mRNA processing"/>
    <property type="evidence" value="ECO:0007669"/>
    <property type="project" value="UniProtKB-KW"/>
</dbReference>
<dbReference type="Pfam" id="PF12626">
    <property type="entry name" value="PolyA_pol_arg_C"/>
    <property type="match status" value="1"/>
</dbReference>
<evidence type="ECO:0000256" key="6">
    <source>
        <dbReference type="ARBA" id="ARBA00023163"/>
    </source>
</evidence>
<dbReference type="InterPro" id="IPR002646">
    <property type="entry name" value="PolA_pol_head_dom"/>
</dbReference>
<dbReference type="eggNOG" id="COG0617">
    <property type="taxonomic scope" value="Bacteria"/>
</dbReference>
<dbReference type="PANTHER" id="PTHR43051:SF1">
    <property type="entry name" value="POLYNUCLEOTIDE ADENYLYLTRANSFERASE FAMILY PROTEIN"/>
    <property type="match status" value="1"/>
</dbReference>
<feature type="region of interest" description="Disordered" evidence="9">
    <location>
        <begin position="154"/>
        <end position="173"/>
    </location>
</feature>
<dbReference type="RefSeq" id="WP_081869952.1">
    <property type="nucleotide sequence ID" value="NZ_JOKH01000005.1"/>
</dbReference>
<dbReference type="STRING" id="1137799.GZ78_21655"/>
<feature type="domain" description="tRNA nucleotidyltransferase/poly(A) polymerase RNA and SrmB- binding" evidence="12">
    <location>
        <begin position="249"/>
        <end position="310"/>
    </location>
</feature>
<dbReference type="SUPFAM" id="SSF81891">
    <property type="entry name" value="Poly A polymerase C-terminal region-like"/>
    <property type="match status" value="1"/>
</dbReference>